<proteinExistence type="predicted"/>
<name>A0AAD3DR19_9CHLO</name>
<gene>
    <name evidence="3" type="ORF">Agub_g8041</name>
</gene>
<feature type="coiled-coil region" evidence="1">
    <location>
        <begin position="495"/>
        <end position="522"/>
    </location>
</feature>
<evidence type="ECO:0000256" key="2">
    <source>
        <dbReference type="SAM" id="MobiDB-lite"/>
    </source>
</evidence>
<sequence>MTGAQAPNCPKMRSVSPQPRTVLPQPHIPCHSTTSVTPRCCCGMRKGQLGAQDDGDSQALEERYNAVFSENQLLGSLLQNMQAKLSQSRAEVQRLTKSLQERESLLSELPSQHNKMQILQRDCEALQQANSSLIEQHDSAQAQKAQLEGVVLDLNLRLQEKDDESRQLQERCGKLSRDLQRLQAKTVTAEQVSNQLERVEAMYRSRVEAIKEECREKLATQEAAARARFTDAQAAASQALARVKAAAVREVQRTEALLESKAQDQLRVLEQLSKRCQALEARTVDMRPLAAAAVEARQRAVQLERRLREAEEAAAESARRLAEATSAGHGCCGGCGSCCCCCCCCCCCNGRWNAALELDTALDLQQRLADLRSELAAQVETATQLHLDTAAAQQARVLAEERLEAVEATCRALRSENMALRTQLLANVAAQAQAHLEYGCNAADDIAASCEREAAAHSAALSAAQADAAARELLESARREQVATSRALLGQLRRMQALEAMRLSDIQELQKLERQLLSLRKELNQPEQ</sequence>
<dbReference type="AlphaFoldDB" id="A0AAD3DR19"/>
<comment type="caution">
    <text evidence="3">The sequence shown here is derived from an EMBL/GenBank/DDBJ whole genome shotgun (WGS) entry which is preliminary data.</text>
</comment>
<organism evidence="3 4">
    <name type="scientific">Astrephomene gubernaculifera</name>
    <dbReference type="NCBI Taxonomy" id="47775"/>
    <lineage>
        <taxon>Eukaryota</taxon>
        <taxon>Viridiplantae</taxon>
        <taxon>Chlorophyta</taxon>
        <taxon>core chlorophytes</taxon>
        <taxon>Chlorophyceae</taxon>
        <taxon>CS clade</taxon>
        <taxon>Chlamydomonadales</taxon>
        <taxon>Astrephomenaceae</taxon>
        <taxon>Astrephomene</taxon>
    </lineage>
</organism>
<feature type="coiled-coil region" evidence="1">
    <location>
        <begin position="361"/>
        <end position="423"/>
    </location>
</feature>
<keyword evidence="4" id="KW-1185">Reference proteome</keyword>
<protein>
    <submittedName>
        <fullName evidence="3">Uncharacterized protein</fullName>
    </submittedName>
</protein>
<feature type="coiled-coil region" evidence="1">
    <location>
        <begin position="78"/>
        <end position="199"/>
    </location>
</feature>
<evidence type="ECO:0000313" key="3">
    <source>
        <dbReference type="EMBL" id="GFR46465.1"/>
    </source>
</evidence>
<reference evidence="3 4" key="1">
    <citation type="journal article" date="2021" name="Sci. Rep.">
        <title>Genome sequencing of the multicellular alga Astrephomene provides insights into convergent evolution of germ-soma differentiation.</title>
        <authorList>
            <person name="Yamashita S."/>
            <person name="Yamamoto K."/>
            <person name="Matsuzaki R."/>
            <person name="Suzuki S."/>
            <person name="Yamaguchi H."/>
            <person name="Hirooka S."/>
            <person name="Minakuchi Y."/>
            <person name="Miyagishima S."/>
            <person name="Kawachi M."/>
            <person name="Toyoda A."/>
            <person name="Nozaki H."/>
        </authorList>
    </citation>
    <scope>NUCLEOTIDE SEQUENCE [LARGE SCALE GENOMIC DNA]</scope>
    <source>
        <strain evidence="3 4">NIES-4017</strain>
    </source>
</reference>
<keyword evidence="1" id="KW-0175">Coiled coil</keyword>
<dbReference type="EMBL" id="BMAR01000014">
    <property type="protein sequence ID" value="GFR46465.1"/>
    <property type="molecule type" value="Genomic_DNA"/>
</dbReference>
<evidence type="ECO:0000256" key="1">
    <source>
        <dbReference type="SAM" id="Coils"/>
    </source>
</evidence>
<dbReference type="Proteomes" id="UP001054857">
    <property type="component" value="Unassembled WGS sequence"/>
</dbReference>
<feature type="coiled-coil region" evidence="1">
    <location>
        <begin position="262"/>
        <end position="327"/>
    </location>
</feature>
<accession>A0AAD3DR19</accession>
<evidence type="ECO:0000313" key="4">
    <source>
        <dbReference type="Proteomes" id="UP001054857"/>
    </source>
</evidence>
<feature type="region of interest" description="Disordered" evidence="2">
    <location>
        <begin position="1"/>
        <end position="26"/>
    </location>
</feature>